<dbReference type="InterPro" id="IPR028983">
    <property type="entry name" value="PA2201-like_C"/>
</dbReference>
<evidence type="ECO:0000259" key="1">
    <source>
        <dbReference type="Pfam" id="PF08928"/>
    </source>
</evidence>
<dbReference type="Proteomes" id="UP000324029">
    <property type="component" value="Unassembled WGS sequence"/>
</dbReference>
<name>A0A5D3GIH8_9PSED</name>
<accession>A0A5D3GIH8</accession>
<dbReference type="Pfam" id="PF08928">
    <property type="entry name" value="PoNi_N"/>
    <property type="match status" value="1"/>
</dbReference>
<dbReference type="EMBL" id="VSRO01000002">
    <property type="protein sequence ID" value="TYK59115.1"/>
    <property type="molecule type" value="Genomic_DNA"/>
</dbReference>
<dbReference type="Gene3D" id="1.10.3920.10">
    <property type="entry name" value="PA2201 C-terminal domain-like"/>
    <property type="match status" value="1"/>
</dbReference>
<protein>
    <submittedName>
        <fullName evidence="3">DUF1911 domain-containing protein</fullName>
    </submittedName>
</protein>
<dbReference type="InterPro" id="IPR015025">
    <property type="entry name" value="PoNi_C"/>
</dbReference>
<reference evidence="3 4" key="2">
    <citation type="submission" date="2019-08" db="EMBL/GenBank/DDBJ databases">
        <authorList>
            <person name="Brilhante M."/>
            <person name="Perreten V."/>
        </authorList>
    </citation>
    <scope>NUCLEOTIDE SEQUENCE [LARGE SCALE GENOMIC DNA]</scope>
    <source>
        <strain evidence="3 4">MCP106</strain>
    </source>
</reference>
<feature type="domain" description="PoNi N-terminal" evidence="1">
    <location>
        <begin position="3"/>
        <end position="135"/>
    </location>
</feature>
<dbReference type="Pfam" id="PF08929">
    <property type="entry name" value="PoNi_C"/>
    <property type="match status" value="1"/>
</dbReference>
<dbReference type="AlphaFoldDB" id="A0A5D3GIH8"/>
<organism evidence="3 4">
    <name type="scientific">Pseudomonas synxantha</name>
    <dbReference type="NCBI Taxonomy" id="47883"/>
    <lineage>
        <taxon>Bacteria</taxon>
        <taxon>Pseudomonadati</taxon>
        <taxon>Pseudomonadota</taxon>
        <taxon>Gammaproteobacteria</taxon>
        <taxon>Pseudomonadales</taxon>
        <taxon>Pseudomonadaceae</taxon>
        <taxon>Pseudomonas</taxon>
    </lineage>
</organism>
<evidence type="ECO:0000313" key="4">
    <source>
        <dbReference type="Proteomes" id="UP000324029"/>
    </source>
</evidence>
<evidence type="ECO:0000313" key="3">
    <source>
        <dbReference type="EMBL" id="TYK59115.1"/>
    </source>
</evidence>
<sequence length="292" mass="33766">MIRAPWGNKQYWDDHEAKDLQWIERVSKILSEPSANPVYRAQFTFDFAKDNLRAAIRGYSSGGNITTIATFFPGVLDAWEISNRESDKICAENDLKTCRDWTFELTDLNHYIYCFWLVGLALTLEIPDEQWLRLVALIGDGGQDILLDRIIAYRQPEREIGEKLLHAKPYVRLLKAIDAQQAQQATLLLAFVEHWYPELNRRGKQQPWWYIYGDPVMHPLEMGSYFGRWCFEAVAAVKVFGLEDSDCIGHEHYPGDLLHPNEKVIPTPNSSAESGWWGRLLGLKSRKDSKRH</sequence>
<feature type="domain" description="PoNi C-terminal" evidence="2">
    <location>
        <begin position="143"/>
        <end position="257"/>
    </location>
</feature>
<comment type="caution">
    <text evidence="3">The sequence shown here is derived from an EMBL/GenBank/DDBJ whole genome shotgun (WGS) entry which is preliminary data.</text>
</comment>
<gene>
    <name evidence="3" type="ORF">FXO26_05685</name>
</gene>
<dbReference type="InterPro" id="IPR015024">
    <property type="entry name" value="PoNi_N"/>
</dbReference>
<evidence type="ECO:0000259" key="2">
    <source>
        <dbReference type="Pfam" id="PF08929"/>
    </source>
</evidence>
<reference evidence="3 4" key="1">
    <citation type="submission" date="2019-08" db="EMBL/GenBank/DDBJ databases">
        <title>Subclass B2 metallo-beta lactamase from Pseudomonas synxantha.</title>
        <authorList>
            <person name="Poirel L."/>
            <person name="Palmieri M."/>
            <person name="Masseron A."/>
            <person name="Perreten V."/>
            <person name="Nordman P."/>
        </authorList>
    </citation>
    <scope>NUCLEOTIDE SEQUENCE [LARGE SCALE GENOMIC DNA]</scope>
    <source>
        <strain evidence="3 4">MCP106</strain>
    </source>
</reference>
<dbReference type="SUPFAM" id="SSF140731">
    <property type="entry name" value="PA2201 C-terminal domain-like"/>
    <property type="match status" value="1"/>
</dbReference>
<proteinExistence type="predicted"/>
<dbReference type="RefSeq" id="WP_148852621.1">
    <property type="nucleotide sequence ID" value="NZ_VSRO01000002.1"/>
</dbReference>